<dbReference type="InterPro" id="IPR000524">
    <property type="entry name" value="Tscrpt_reg_HTH_GntR"/>
</dbReference>
<evidence type="ECO:0000256" key="1">
    <source>
        <dbReference type="ARBA" id="ARBA00022491"/>
    </source>
</evidence>
<dbReference type="Pfam" id="PF00392">
    <property type="entry name" value="GntR"/>
    <property type="match status" value="1"/>
</dbReference>
<keyword evidence="3" id="KW-0238">DNA-binding</keyword>
<evidence type="ECO:0000256" key="2">
    <source>
        <dbReference type="ARBA" id="ARBA00023015"/>
    </source>
</evidence>
<dbReference type="RefSeq" id="WP_166761343.1">
    <property type="nucleotide sequence ID" value="NZ_BMCJ01000001.1"/>
</dbReference>
<evidence type="ECO:0000313" key="7">
    <source>
        <dbReference type="Proteomes" id="UP000619534"/>
    </source>
</evidence>
<dbReference type="PROSITE" id="PS50949">
    <property type="entry name" value="HTH_GNTR"/>
    <property type="match status" value="1"/>
</dbReference>
<dbReference type="PRINTS" id="PR00035">
    <property type="entry name" value="HTHGNTR"/>
</dbReference>
<dbReference type="Pfam" id="PF13377">
    <property type="entry name" value="Peripla_BP_3"/>
    <property type="match status" value="1"/>
</dbReference>
<accession>A0ABQ1NKD3</accession>
<evidence type="ECO:0000313" key="6">
    <source>
        <dbReference type="EMBL" id="GGC76187.1"/>
    </source>
</evidence>
<protein>
    <submittedName>
        <fullName evidence="6">LacI family transcriptional regulator</fullName>
    </submittedName>
</protein>
<keyword evidence="4" id="KW-0804">Transcription</keyword>
<dbReference type="InterPro" id="IPR036388">
    <property type="entry name" value="WH-like_DNA-bd_sf"/>
</dbReference>
<sequence length="375" mass="42544">MEKPLYEIIYEKLKSDIISGIYKSGEKIPSEKELSEMWKVSRITPKKSLEKLVSEGLVVRHAGRGSFVAEITDDIFSGDINSNKQNKPNLIGFVIPNLDSNYGTDLLNSIEEEAENNNSHIVVKRSLGDPEKEKEAIKKLIEIGVTGIIIFPAQAEQYNEEILKLVINNFPIVLVDRYLKGVPAVSISSDNFMAAKNATEYLFRLGHDNICLLSSPHYDTTALEERYEGFIEAHVKNNITIDKSKLMSDISFPLIDYYTKGDIEKDIRNIRKHLEENPQLTALFATEYRIALLAENAVAQMGLKIPNDISILCFDYTRETVEKDKFTYIKQDQELMGKMAVQSVFDMLKGQDQKKETVKLPGEIVEGKSTRRINQ</sequence>
<organism evidence="6 7">
    <name type="scientific">Thalassobacillus devorans</name>
    <dbReference type="NCBI Taxonomy" id="279813"/>
    <lineage>
        <taxon>Bacteria</taxon>
        <taxon>Bacillati</taxon>
        <taxon>Bacillota</taxon>
        <taxon>Bacilli</taxon>
        <taxon>Bacillales</taxon>
        <taxon>Bacillaceae</taxon>
        <taxon>Thalassobacillus</taxon>
    </lineage>
</organism>
<keyword evidence="7" id="KW-1185">Reference proteome</keyword>
<dbReference type="InterPro" id="IPR028082">
    <property type="entry name" value="Peripla_BP_I"/>
</dbReference>
<dbReference type="Proteomes" id="UP000619534">
    <property type="component" value="Unassembled WGS sequence"/>
</dbReference>
<proteinExistence type="predicted"/>
<evidence type="ECO:0000259" key="5">
    <source>
        <dbReference type="PROSITE" id="PS50949"/>
    </source>
</evidence>
<comment type="caution">
    <text evidence="6">The sequence shown here is derived from an EMBL/GenBank/DDBJ whole genome shotgun (WGS) entry which is preliminary data.</text>
</comment>
<dbReference type="PANTHER" id="PTHR30146:SF95">
    <property type="entry name" value="RIBOSE OPERON REPRESSOR"/>
    <property type="match status" value="1"/>
</dbReference>
<keyword evidence="2" id="KW-0805">Transcription regulation</keyword>
<dbReference type="EMBL" id="BMCJ01000001">
    <property type="protein sequence ID" value="GGC76187.1"/>
    <property type="molecule type" value="Genomic_DNA"/>
</dbReference>
<gene>
    <name evidence="6" type="ORF">GCM10007216_03450</name>
</gene>
<dbReference type="InterPro" id="IPR036390">
    <property type="entry name" value="WH_DNA-bd_sf"/>
</dbReference>
<dbReference type="SUPFAM" id="SSF53822">
    <property type="entry name" value="Periplasmic binding protein-like I"/>
    <property type="match status" value="1"/>
</dbReference>
<dbReference type="Gene3D" id="3.40.50.2300">
    <property type="match status" value="2"/>
</dbReference>
<dbReference type="SUPFAM" id="SSF46785">
    <property type="entry name" value="Winged helix' DNA-binding domain"/>
    <property type="match status" value="1"/>
</dbReference>
<evidence type="ECO:0000256" key="3">
    <source>
        <dbReference type="ARBA" id="ARBA00023125"/>
    </source>
</evidence>
<dbReference type="CDD" id="cd06267">
    <property type="entry name" value="PBP1_LacI_sugar_binding-like"/>
    <property type="match status" value="1"/>
</dbReference>
<reference evidence="7" key="1">
    <citation type="journal article" date="2019" name="Int. J. Syst. Evol. Microbiol.">
        <title>The Global Catalogue of Microorganisms (GCM) 10K type strain sequencing project: providing services to taxonomists for standard genome sequencing and annotation.</title>
        <authorList>
            <consortium name="The Broad Institute Genomics Platform"/>
            <consortium name="The Broad Institute Genome Sequencing Center for Infectious Disease"/>
            <person name="Wu L."/>
            <person name="Ma J."/>
        </authorList>
    </citation>
    <scope>NUCLEOTIDE SEQUENCE [LARGE SCALE GENOMIC DNA]</scope>
    <source>
        <strain evidence="7">CCM 7282</strain>
    </source>
</reference>
<dbReference type="Gene3D" id="1.10.10.10">
    <property type="entry name" value="Winged helix-like DNA-binding domain superfamily/Winged helix DNA-binding domain"/>
    <property type="match status" value="1"/>
</dbReference>
<keyword evidence="1" id="KW-0678">Repressor</keyword>
<evidence type="ECO:0000256" key="4">
    <source>
        <dbReference type="ARBA" id="ARBA00023163"/>
    </source>
</evidence>
<dbReference type="PANTHER" id="PTHR30146">
    <property type="entry name" value="LACI-RELATED TRANSCRIPTIONAL REPRESSOR"/>
    <property type="match status" value="1"/>
</dbReference>
<dbReference type="InterPro" id="IPR046335">
    <property type="entry name" value="LacI/GalR-like_sensor"/>
</dbReference>
<name>A0ABQ1NKD3_9BACI</name>
<feature type="domain" description="HTH gntR-type" evidence="5">
    <location>
        <begin position="3"/>
        <end position="71"/>
    </location>
</feature>
<dbReference type="SMART" id="SM00345">
    <property type="entry name" value="HTH_GNTR"/>
    <property type="match status" value="1"/>
</dbReference>
<dbReference type="CDD" id="cd07377">
    <property type="entry name" value="WHTH_GntR"/>
    <property type="match status" value="1"/>
</dbReference>